<dbReference type="PANTHER" id="PTHR34606">
    <property type="entry name" value="BON DOMAIN-CONTAINING PROTEIN"/>
    <property type="match status" value="1"/>
</dbReference>
<feature type="domain" description="BON" evidence="2">
    <location>
        <begin position="157"/>
        <end position="224"/>
    </location>
</feature>
<dbReference type="InterPro" id="IPR007055">
    <property type="entry name" value="BON_dom"/>
</dbReference>
<gene>
    <name evidence="3" type="ORF">LzC2_40500</name>
</gene>
<dbReference type="InterPro" id="IPR051686">
    <property type="entry name" value="Lipoprotein_DolP"/>
</dbReference>
<evidence type="ECO:0000259" key="2">
    <source>
        <dbReference type="PROSITE" id="PS50914"/>
    </source>
</evidence>
<organism evidence="3 4">
    <name type="scientific">Alienimonas chondri</name>
    <dbReference type="NCBI Taxonomy" id="2681879"/>
    <lineage>
        <taxon>Bacteria</taxon>
        <taxon>Pseudomonadati</taxon>
        <taxon>Planctomycetota</taxon>
        <taxon>Planctomycetia</taxon>
        <taxon>Planctomycetales</taxon>
        <taxon>Planctomycetaceae</taxon>
        <taxon>Alienimonas</taxon>
    </lineage>
</organism>
<evidence type="ECO:0000313" key="4">
    <source>
        <dbReference type="Proteomes" id="UP000609651"/>
    </source>
</evidence>
<dbReference type="Gene3D" id="3.30.1340.30">
    <property type="match status" value="2"/>
</dbReference>
<protein>
    <recommendedName>
        <fullName evidence="2">BON domain-containing protein</fullName>
    </recommendedName>
</protein>
<dbReference type="Proteomes" id="UP000609651">
    <property type="component" value="Unassembled WGS sequence"/>
</dbReference>
<dbReference type="RefSeq" id="WP_171189843.1">
    <property type="nucleotide sequence ID" value="NZ_WTPX01000236.1"/>
</dbReference>
<accession>A0ABX1VIJ3</accession>
<sequence>MRTHRKAGRQAAALPKGSYKKWVAALGIAAAAPCAAPAFADGPVEPAATQSAADVHANQQTADAVAGALRGSGLRGEGVEIVVREGACRLTGTVESPAMKRLATQAASKVAGVSSVDNAMLIAPPAKLAPSVAPTAAPMLDANVTPIAAVEDAAPVSNQAVAQQIAIAVQQAGLAGYDMEIRYKDGTCTLGGQVADASQINAAVSAARGVSGVSSVNNNLTVGQPVARTASAPQGPPSREEIARYRAMMQQRAAMSGQIPPGAYQQVVRPASSQQVMPGGPGCPPGANPAGPPAMGAGAVYNQANLPDYAWPTYAQHPNYAAVTYPKDYSASAWPYIGPFYPYPQVPLGWREVELEWDDGQWYLDFNDRTDRWWWFMSPDNW</sequence>
<feature type="domain" description="BON" evidence="2">
    <location>
        <begin position="56"/>
        <end position="124"/>
    </location>
</feature>
<reference evidence="3 4" key="1">
    <citation type="journal article" date="2020" name="Syst. Appl. Microbiol.">
        <title>Alienimonas chondri sp. nov., a novel planctomycete isolated from the biofilm of the red alga Chondrus crispus.</title>
        <authorList>
            <person name="Vitorino I."/>
            <person name="Albuquerque L."/>
            <person name="Wiegand S."/>
            <person name="Kallscheuer N."/>
            <person name="da Costa M.S."/>
            <person name="Lobo-da-Cunha A."/>
            <person name="Jogler C."/>
            <person name="Lage O.M."/>
        </authorList>
    </citation>
    <scope>NUCLEOTIDE SEQUENCE [LARGE SCALE GENOMIC DNA]</scope>
    <source>
        <strain evidence="3 4">LzC2</strain>
    </source>
</reference>
<feature type="signal peptide" evidence="1">
    <location>
        <begin position="1"/>
        <end position="40"/>
    </location>
</feature>
<dbReference type="Pfam" id="PF04972">
    <property type="entry name" value="BON"/>
    <property type="match status" value="2"/>
</dbReference>
<dbReference type="PROSITE" id="PS50914">
    <property type="entry name" value="BON"/>
    <property type="match status" value="2"/>
</dbReference>
<keyword evidence="4" id="KW-1185">Reference proteome</keyword>
<dbReference type="PANTHER" id="PTHR34606:SF15">
    <property type="entry name" value="BON DOMAIN-CONTAINING PROTEIN"/>
    <property type="match status" value="1"/>
</dbReference>
<evidence type="ECO:0000256" key="1">
    <source>
        <dbReference type="SAM" id="SignalP"/>
    </source>
</evidence>
<dbReference type="EMBL" id="WTPX01000236">
    <property type="protein sequence ID" value="NNJ27939.1"/>
    <property type="molecule type" value="Genomic_DNA"/>
</dbReference>
<name>A0ABX1VIJ3_9PLAN</name>
<comment type="caution">
    <text evidence="3">The sequence shown here is derived from an EMBL/GenBank/DDBJ whole genome shotgun (WGS) entry which is preliminary data.</text>
</comment>
<proteinExistence type="predicted"/>
<keyword evidence="1" id="KW-0732">Signal</keyword>
<feature type="chain" id="PRO_5047072391" description="BON domain-containing protein" evidence="1">
    <location>
        <begin position="41"/>
        <end position="382"/>
    </location>
</feature>
<evidence type="ECO:0000313" key="3">
    <source>
        <dbReference type="EMBL" id="NNJ27939.1"/>
    </source>
</evidence>